<dbReference type="AlphaFoldDB" id="A0A841D8R2"/>
<gene>
    <name evidence="1" type="ORF">FHS22_005873</name>
</gene>
<organism evidence="1 2">
    <name type="scientific">Planomonospora venezuelensis</name>
    <dbReference type="NCBI Taxonomy" id="1999"/>
    <lineage>
        <taxon>Bacteria</taxon>
        <taxon>Bacillati</taxon>
        <taxon>Actinomycetota</taxon>
        <taxon>Actinomycetes</taxon>
        <taxon>Streptosporangiales</taxon>
        <taxon>Streptosporangiaceae</taxon>
        <taxon>Planomonospora</taxon>
    </lineage>
</organism>
<keyword evidence="2" id="KW-1185">Reference proteome</keyword>
<evidence type="ECO:0000313" key="2">
    <source>
        <dbReference type="Proteomes" id="UP000562352"/>
    </source>
</evidence>
<dbReference type="RefSeq" id="WP_184946805.1">
    <property type="nucleotide sequence ID" value="NZ_BAAAWZ010000004.1"/>
</dbReference>
<dbReference type="Proteomes" id="UP000562352">
    <property type="component" value="Unassembled WGS sequence"/>
</dbReference>
<proteinExistence type="predicted"/>
<evidence type="ECO:0000313" key="1">
    <source>
        <dbReference type="EMBL" id="MBB5966581.1"/>
    </source>
</evidence>
<accession>A0A841D8R2</accession>
<protein>
    <submittedName>
        <fullName evidence="1">Putative membrane protein YccC</fullName>
    </submittedName>
</protein>
<reference evidence="1 2" key="1">
    <citation type="submission" date="2020-08" db="EMBL/GenBank/DDBJ databases">
        <title>Genomic Encyclopedia of Type Strains, Phase III (KMG-III): the genomes of soil and plant-associated and newly described type strains.</title>
        <authorList>
            <person name="Whitman W."/>
        </authorList>
    </citation>
    <scope>NUCLEOTIDE SEQUENCE [LARGE SCALE GENOMIC DNA]</scope>
    <source>
        <strain evidence="1 2">CECT 3303</strain>
    </source>
</reference>
<sequence length="89" mass="10019">MIRRLFYMALGAFGAVWAMRRLQALRPDHVARRAVRGASGVLEQARIFAEDALDGAARRETELRARLGLGTVEETTAENTYHYDVKDGR</sequence>
<comment type="caution">
    <text evidence="1">The sequence shown here is derived from an EMBL/GenBank/DDBJ whole genome shotgun (WGS) entry which is preliminary data.</text>
</comment>
<dbReference type="EMBL" id="JACHJJ010000024">
    <property type="protein sequence ID" value="MBB5966581.1"/>
    <property type="molecule type" value="Genomic_DNA"/>
</dbReference>
<name>A0A841D8R2_PLAVE</name>